<evidence type="ECO:0000313" key="2">
    <source>
        <dbReference type="EMBL" id="WNM38021.1"/>
    </source>
</evidence>
<organism evidence="2 3">
    <name type="scientific">Micromonospora halotolerans</name>
    <dbReference type="NCBI Taxonomy" id="709879"/>
    <lineage>
        <taxon>Bacteria</taxon>
        <taxon>Bacillati</taxon>
        <taxon>Actinomycetota</taxon>
        <taxon>Actinomycetes</taxon>
        <taxon>Micromonosporales</taxon>
        <taxon>Micromonosporaceae</taxon>
        <taxon>Micromonospora</taxon>
    </lineage>
</organism>
<evidence type="ECO:0000259" key="1">
    <source>
        <dbReference type="PROSITE" id="PS51704"/>
    </source>
</evidence>
<name>A0ABY9ZRU9_9ACTN</name>
<dbReference type="Proteomes" id="UP001303001">
    <property type="component" value="Chromosome"/>
</dbReference>
<proteinExistence type="predicted"/>
<accession>A0ABY9ZRU9</accession>
<dbReference type="InterPro" id="IPR001322">
    <property type="entry name" value="Lamin_tail_dom"/>
</dbReference>
<dbReference type="PROSITE" id="PS51704">
    <property type="entry name" value="GP_PDE"/>
    <property type="match status" value="1"/>
</dbReference>
<dbReference type="InterPro" id="IPR030395">
    <property type="entry name" value="GP_PDE_dom"/>
</dbReference>
<dbReference type="EMBL" id="CP134876">
    <property type="protein sequence ID" value="WNM38021.1"/>
    <property type="molecule type" value="Genomic_DNA"/>
</dbReference>
<dbReference type="InterPro" id="IPR017946">
    <property type="entry name" value="PLC-like_Pdiesterase_TIM-brl"/>
</dbReference>
<dbReference type="SUPFAM" id="SSF74853">
    <property type="entry name" value="Lamin A/C globular tail domain"/>
    <property type="match status" value="1"/>
</dbReference>
<dbReference type="Gene3D" id="3.20.20.190">
    <property type="entry name" value="Phosphatidylinositol (PI) phosphodiesterase"/>
    <property type="match status" value="1"/>
</dbReference>
<gene>
    <name evidence="2" type="ORF">RMN56_23175</name>
</gene>
<dbReference type="RefSeq" id="WP_313719631.1">
    <property type="nucleotide sequence ID" value="NZ_CP134876.1"/>
</dbReference>
<sequence length="372" mass="40112">MSTATYAHRGSSGMAPENTAAAFELAIAEGTDYVETDVQLSADGELVIVHDATLARTTDAKLVFADRSPWNVHDFTLAELRKLDAGGWYDDDFAGQHILTFDELLDLLGGRVGLNLELKSPALNPGLVRAVAARLRERRGEIERGPLPRPLVVGSFDEQAIRDFHARLHDVPVALIAYDVPAAGKLTELAGWVYSVNPDVRRLQPADAARVVEAGMAVVPWTVDSPELWRRALDLGVAGMITNYPYALRNMLRGRDPVPGAAGVVVQDIVCRSPGDEPQWTGEHAVLRNVSGEPVDVSGWYLRSQSSARVVVGDGYVIPPGGLLRVHTGPGRNDAASYHNGRTTAVWNGTKGDSAGLHRADGTIVDLYAYVV</sequence>
<protein>
    <submittedName>
        <fullName evidence="2">Glycerophosphodiester phosphodiesterase family protein</fullName>
    </submittedName>
</protein>
<dbReference type="InterPro" id="IPR036415">
    <property type="entry name" value="Lamin_tail_dom_sf"/>
</dbReference>
<dbReference type="SUPFAM" id="SSF51695">
    <property type="entry name" value="PLC-like phosphodiesterases"/>
    <property type="match status" value="1"/>
</dbReference>
<dbReference type="PANTHER" id="PTHR46211">
    <property type="entry name" value="GLYCEROPHOSPHORYL DIESTER PHOSPHODIESTERASE"/>
    <property type="match status" value="1"/>
</dbReference>
<feature type="domain" description="GP-PDE" evidence="1">
    <location>
        <begin position="3"/>
        <end position="252"/>
    </location>
</feature>
<dbReference type="Gene3D" id="2.60.40.1260">
    <property type="entry name" value="Lamin Tail domain"/>
    <property type="match status" value="1"/>
</dbReference>
<evidence type="ECO:0000313" key="3">
    <source>
        <dbReference type="Proteomes" id="UP001303001"/>
    </source>
</evidence>
<dbReference type="Pfam" id="PF03009">
    <property type="entry name" value="GDPD"/>
    <property type="match status" value="1"/>
</dbReference>
<dbReference type="PANTHER" id="PTHR46211:SF1">
    <property type="entry name" value="GLYCEROPHOSPHODIESTER PHOSPHODIESTERASE, CYTOPLASMIC"/>
    <property type="match status" value="1"/>
</dbReference>
<dbReference type="Pfam" id="PF00932">
    <property type="entry name" value="LTD"/>
    <property type="match status" value="1"/>
</dbReference>
<reference evidence="2 3" key="1">
    <citation type="submission" date="2023-09" db="EMBL/GenBank/DDBJ databases">
        <title>Micromonospora halotolerans DSM 45598 genome sequence.</title>
        <authorList>
            <person name="Mo P."/>
        </authorList>
    </citation>
    <scope>NUCLEOTIDE SEQUENCE [LARGE SCALE GENOMIC DNA]</scope>
    <source>
        <strain evidence="2 3">DSM 45598</strain>
    </source>
</reference>
<keyword evidence="3" id="KW-1185">Reference proteome</keyword>